<dbReference type="STRING" id="93759.A0A1R3JJ05"/>
<keyword evidence="2" id="KW-0472">Membrane</keyword>
<feature type="transmembrane region" description="Helical" evidence="2">
    <location>
        <begin position="118"/>
        <end position="140"/>
    </location>
</feature>
<feature type="region of interest" description="Disordered" evidence="1">
    <location>
        <begin position="1"/>
        <end position="47"/>
    </location>
</feature>
<feature type="transmembrane region" description="Helical" evidence="2">
    <location>
        <begin position="51"/>
        <end position="69"/>
    </location>
</feature>
<sequence>MLPSTNTAQDENLPKRTTTIGSNRRMNRANQRLPEQTWPSTPQNKTKEHTVFGPFGLVLTYLSIASSHVPPFFVSTLLSWQSCGLPGANQELPTGKLSELPNKYQKDALPTVFYGFRFWIPVSVLNFWYICLVCLSPLLLEQLQC</sequence>
<evidence type="ECO:0000313" key="3">
    <source>
        <dbReference type="EMBL" id="OMO94836.1"/>
    </source>
</evidence>
<reference evidence="4" key="1">
    <citation type="submission" date="2013-09" db="EMBL/GenBank/DDBJ databases">
        <title>Corchorus olitorius genome sequencing.</title>
        <authorList>
            <person name="Alam M."/>
            <person name="Haque M.S."/>
            <person name="Islam M.S."/>
            <person name="Emdad E.M."/>
            <person name="Islam M.M."/>
            <person name="Ahmed B."/>
            <person name="Halim A."/>
            <person name="Hossen Q.M.M."/>
            <person name="Hossain M.Z."/>
            <person name="Ahmed R."/>
            <person name="Khan M.M."/>
            <person name="Islam R."/>
            <person name="Rashid M.M."/>
            <person name="Khan S.A."/>
            <person name="Rahman M.S."/>
            <person name="Alam M."/>
            <person name="Yahiya A.S."/>
            <person name="Khan M.S."/>
            <person name="Azam M.S."/>
            <person name="Haque T."/>
            <person name="Lashkar M.Z.H."/>
            <person name="Akhand A.I."/>
            <person name="Morshed G."/>
            <person name="Roy S."/>
            <person name="Uddin K.S."/>
            <person name="Rabeya T."/>
            <person name="Hossain A.S."/>
            <person name="Chowdhury A."/>
            <person name="Snigdha A.R."/>
            <person name="Mortoza M.S."/>
            <person name="Matin S.A."/>
            <person name="Hoque S.M.E."/>
            <person name="Islam M.K."/>
            <person name="Roy D.K."/>
            <person name="Haider R."/>
            <person name="Moosa M.M."/>
            <person name="Elias S.M."/>
            <person name="Hasan A.M."/>
            <person name="Jahan S."/>
            <person name="Shafiuddin M."/>
            <person name="Mahmood N."/>
            <person name="Shommy N.S."/>
        </authorList>
    </citation>
    <scope>NUCLEOTIDE SEQUENCE [LARGE SCALE GENOMIC DNA]</scope>
    <source>
        <strain evidence="4">cv. O-4</strain>
    </source>
</reference>
<evidence type="ECO:0000256" key="2">
    <source>
        <dbReference type="SAM" id="Phobius"/>
    </source>
</evidence>
<gene>
    <name evidence="3" type="ORF">COLO4_16158</name>
</gene>
<dbReference type="Proteomes" id="UP000187203">
    <property type="component" value="Unassembled WGS sequence"/>
</dbReference>
<evidence type="ECO:0000256" key="1">
    <source>
        <dbReference type="SAM" id="MobiDB-lite"/>
    </source>
</evidence>
<organism evidence="3 4">
    <name type="scientific">Corchorus olitorius</name>
    <dbReference type="NCBI Taxonomy" id="93759"/>
    <lineage>
        <taxon>Eukaryota</taxon>
        <taxon>Viridiplantae</taxon>
        <taxon>Streptophyta</taxon>
        <taxon>Embryophyta</taxon>
        <taxon>Tracheophyta</taxon>
        <taxon>Spermatophyta</taxon>
        <taxon>Magnoliopsida</taxon>
        <taxon>eudicotyledons</taxon>
        <taxon>Gunneridae</taxon>
        <taxon>Pentapetalae</taxon>
        <taxon>rosids</taxon>
        <taxon>malvids</taxon>
        <taxon>Malvales</taxon>
        <taxon>Malvaceae</taxon>
        <taxon>Grewioideae</taxon>
        <taxon>Apeibeae</taxon>
        <taxon>Corchorus</taxon>
    </lineage>
</organism>
<dbReference type="AlphaFoldDB" id="A0A1R3JJ05"/>
<protein>
    <submittedName>
        <fullName evidence="3">Mpv17/PMP22</fullName>
    </submittedName>
</protein>
<keyword evidence="2" id="KW-0812">Transmembrane</keyword>
<keyword evidence="2" id="KW-1133">Transmembrane helix</keyword>
<comment type="caution">
    <text evidence="3">The sequence shown here is derived from an EMBL/GenBank/DDBJ whole genome shotgun (WGS) entry which is preliminary data.</text>
</comment>
<proteinExistence type="predicted"/>
<evidence type="ECO:0000313" key="4">
    <source>
        <dbReference type="Proteomes" id="UP000187203"/>
    </source>
</evidence>
<accession>A0A1R3JJ05</accession>
<name>A0A1R3JJ05_9ROSI</name>
<dbReference type="OrthoDB" id="430207at2759"/>
<keyword evidence="4" id="KW-1185">Reference proteome</keyword>
<feature type="compositionally biased region" description="Polar residues" evidence="1">
    <location>
        <begin position="1"/>
        <end position="44"/>
    </location>
</feature>
<dbReference type="EMBL" id="AWUE01015961">
    <property type="protein sequence ID" value="OMO94836.1"/>
    <property type="molecule type" value="Genomic_DNA"/>
</dbReference>